<feature type="topological domain" description="Periplasmic" evidence="1">
    <location>
        <begin position="30"/>
        <end position="183"/>
    </location>
</feature>
<keyword evidence="4" id="KW-1185">Reference proteome</keyword>
<evidence type="ECO:0000256" key="2">
    <source>
        <dbReference type="SAM" id="Phobius"/>
    </source>
</evidence>
<dbReference type="PIRSF" id="PIRSF005413">
    <property type="entry name" value="COX11"/>
    <property type="match status" value="1"/>
</dbReference>
<comment type="function">
    <text evidence="1">Exerts its effect at some terminal stage of cytochrome c oxidase synthesis, probably by being involved in the insertion of the copper B into subunit I.</text>
</comment>
<dbReference type="Pfam" id="PF04442">
    <property type="entry name" value="CtaG_Cox11"/>
    <property type="match status" value="1"/>
</dbReference>
<feature type="topological domain" description="Cytoplasmic" evidence="1">
    <location>
        <begin position="1"/>
        <end position="7"/>
    </location>
</feature>
<organism evidence="3 4">
    <name type="scientific">Sphingomonas quercus</name>
    <dbReference type="NCBI Taxonomy" id="2842451"/>
    <lineage>
        <taxon>Bacteria</taxon>
        <taxon>Pseudomonadati</taxon>
        <taxon>Pseudomonadota</taxon>
        <taxon>Alphaproteobacteria</taxon>
        <taxon>Sphingomonadales</taxon>
        <taxon>Sphingomonadaceae</taxon>
        <taxon>Sphingomonas</taxon>
    </lineage>
</organism>
<gene>
    <name evidence="1" type="primary">ctaG</name>
    <name evidence="3" type="ORF">KOF26_09745</name>
</gene>
<dbReference type="HAMAP" id="MF_00155">
    <property type="entry name" value="CtaG"/>
    <property type="match status" value="1"/>
</dbReference>
<feature type="transmembrane region" description="Helical" evidence="2">
    <location>
        <begin position="12"/>
        <end position="33"/>
    </location>
</feature>
<comment type="similarity">
    <text evidence="1">Belongs to the COX11/CtaG family.</text>
</comment>
<evidence type="ECO:0000313" key="4">
    <source>
        <dbReference type="Proteomes" id="UP000776276"/>
    </source>
</evidence>
<dbReference type="PANTHER" id="PTHR21320">
    <property type="entry name" value="CYTOCHROME C OXIDASE ASSEMBLY PROTEIN COX11-RELATED"/>
    <property type="match status" value="1"/>
</dbReference>
<sequence>MGHAIDRNARTGLIFAAVAAGMVGLGFAAVPFYRMFCQATGYDGTARIDVNAHAPGAVGKIINVRFDSNVSPKLKWRFAPEEGVERVAVGARKMAFFNATNLSDHTVTGTAAFNVTPDQAGQYFVKIQCFCFTKQTLKPGETVRMPVVYYVDPALLKDEDAKDISEITLSYTFYPVDQTDSAG</sequence>
<comment type="subcellular location">
    <subcellularLocation>
        <location evidence="1">Cell inner membrane</location>
        <topology evidence="1">Single-pass type II membrane protein</topology>
        <orientation evidence="1">Periplasmic side</orientation>
    </subcellularLocation>
</comment>
<dbReference type="NCBIfam" id="NF003465">
    <property type="entry name" value="PRK05089.1"/>
    <property type="match status" value="1"/>
</dbReference>
<name>A0ABS6BIL4_9SPHN</name>
<keyword evidence="1" id="KW-0997">Cell inner membrane</keyword>
<keyword evidence="1 2" id="KW-0812">Transmembrane</keyword>
<dbReference type="RefSeq" id="WP_216323820.1">
    <property type="nucleotide sequence ID" value="NZ_JAHKRT010000004.1"/>
</dbReference>
<keyword evidence="1" id="KW-0735">Signal-anchor</keyword>
<keyword evidence="1 2" id="KW-1133">Transmembrane helix</keyword>
<accession>A0ABS6BIL4</accession>
<evidence type="ECO:0000313" key="3">
    <source>
        <dbReference type="EMBL" id="MBU3078149.1"/>
    </source>
</evidence>
<evidence type="ECO:0000256" key="1">
    <source>
        <dbReference type="HAMAP-Rule" id="MF_00155"/>
    </source>
</evidence>
<dbReference type="PANTHER" id="PTHR21320:SF3">
    <property type="entry name" value="CYTOCHROME C OXIDASE ASSEMBLY PROTEIN COX11, MITOCHONDRIAL-RELATED"/>
    <property type="match status" value="1"/>
</dbReference>
<dbReference type="EMBL" id="JAHKRT010000004">
    <property type="protein sequence ID" value="MBU3078149.1"/>
    <property type="molecule type" value="Genomic_DNA"/>
</dbReference>
<proteinExistence type="inferred from homology"/>
<keyword evidence="1 2" id="KW-0472">Membrane</keyword>
<reference evidence="3 4" key="1">
    <citation type="submission" date="2021-06" db="EMBL/GenBank/DDBJ databases">
        <title>Sphingomonas sp. XMGL2, whole genome shotgun sequencing project.</title>
        <authorList>
            <person name="Zhao G."/>
            <person name="Shen L."/>
        </authorList>
    </citation>
    <scope>NUCLEOTIDE SEQUENCE [LARGE SCALE GENOMIC DNA]</scope>
    <source>
        <strain evidence="3 4">XMGL2</strain>
    </source>
</reference>
<dbReference type="InterPro" id="IPR007533">
    <property type="entry name" value="Cyt_c_oxidase_assmbl_CtaG"/>
</dbReference>
<protein>
    <recommendedName>
        <fullName evidence="1">Cytochrome c oxidase assembly protein CtaG</fullName>
    </recommendedName>
</protein>
<comment type="caution">
    <text evidence="3">The sequence shown here is derived from an EMBL/GenBank/DDBJ whole genome shotgun (WGS) entry which is preliminary data.</text>
</comment>
<dbReference type="Proteomes" id="UP000776276">
    <property type="component" value="Unassembled WGS sequence"/>
</dbReference>
<keyword evidence="1" id="KW-0186">Copper</keyword>
<keyword evidence="1" id="KW-1003">Cell membrane</keyword>